<keyword evidence="5" id="KW-1185">Reference proteome</keyword>
<evidence type="ECO:0000313" key="5">
    <source>
        <dbReference type="Proteomes" id="UP000321580"/>
    </source>
</evidence>
<keyword evidence="1 4" id="KW-0808">Transferase</keyword>
<organism evidence="4 5">
    <name type="scientific">Phaeodactylibacter luteus</name>
    <dbReference type="NCBI Taxonomy" id="1564516"/>
    <lineage>
        <taxon>Bacteria</taxon>
        <taxon>Pseudomonadati</taxon>
        <taxon>Bacteroidota</taxon>
        <taxon>Saprospiria</taxon>
        <taxon>Saprospirales</taxon>
        <taxon>Haliscomenobacteraceae</taxon>
        <taxon>Phaeodactylibacter</taxon>
    </lineage>
</organism>
<accession>A0A5C6RFH9</accession>
<dbReference type="PANTHER" id="PTHR43877">
    <property type="entry name" value="AMINOALKYLPHOSPHONATE N-ACETYLTRANSFERASE-RELATED-RELATED"/>
    <property type="match status" value="1"/>
</dbReference>
<keyword evidence="2" id="KW-0012">Acyltransferase</keyword>
<dbReference type="EMBL" id="VOOR01000094">
    <property type="protein sequence ID" value="TXB59438.1"/>
    <property type="molecule type" value="Genomic_DNA"/>
</dbReference>
<dbReference type="SUPFAM" id="SSF55729">
    <property type="entry name" value="Acyl-CoA N-acyltransferases (Nat)"/>
    <property type="match status" value="1"/>
</dbReference>
<dbReference type="AlphaFoldDB" id="A0A5C6RFH9"/>
<sequence length="156" mass="17956">MDLYFRKAKAADLPALIELLANDKLGQWREDYRLPLPAPYQEAFREIDADPNQELVVAEDKAGRLVGTLQLTFLRYLNYQGGLRAQIESVRIHSSFRNRGLGRQLMAWAVARARQRGAHVVQLTSDKQRPEAIRFYEQLGFRATHEGFKLHLGHQV</sequence>
<dbReference type="Proteomes" id="UP000321580">
    <property type="component" value="Unassembled WGS sequence"/>
</dbReference>
<reference evidence="4 5" key="1">
    <citation type="submission" date="2019-08" db="EMBL/GenBank/DDBJ databases">
        <title>Genome of Phaeodactylibacter luteus.</title>
        <authorList>
            <person name="Bowman J.P."/>
        </authorList>
    </citation>
    <scope>NUCLEOTIDE SEQUENCE [LARGE SCALE GENOMIC DNA]</scope>
    <source>
        <strain evidence="4 5">KCTC 42180</strain>
    </source>
</reference>
<evidence type="ECO:0000256" key="1">
    <source>
        <dbReference type="ARBA" id="ARBA00022679"/>
    </source>
</evidence>
<dbReference type="RefSeq" id="WP_147169639.1">
    <property type="nucleotide sequence ID" value="NZ_VOOR01000094.1"/>
</dbReference>
<protein>
    <submittedName>
        <fullName evidence="4">GNAT family N-acetyltransferase</fullName>
    </submittedName>
</protein>
<proteinExistence type="predicted"/>
<gene>
    <name evidence="4" type="ORF">FRY97_21235</name>
</gene>
<dbReference type="Gene3D" id="3.40.630.30">
    <property type="match status" value="1"/>
</dbReference>
<dbReference type="CDD" id="cd04301">
    <property type="entry name" value="NAT_SF"/>
    <property type="match status" value="1"/>
</dbReference>
<dbReference type="Pfam" id="PF00583">
    <property type="entry name" value="Acetyltransf_1"/>
    <property type="match status" value="1"/>
</dbReference>
<dbReference type="InterPro" id="IPR000182">
    <property type="entry name" value="GNAT_dom"/>
</dbReference>
<evidence type="ECO:0000256" key="2">
    <source>
        <dbReference type="ARBA" id="ARBA00023315"/>
    </source>
</evidence>
<dbReference type="InterPro" id="IPR016181">
    <property type="entry name" value="Acyl_CoA_acyltransferase"/>
</dbReference>
<comment type="caution">
    <text evidence="4">The sequence shown here is derived from an EMBL/GenBank/DDBJ whole genome shotgun (WGS) entry which is preliminary data.</text>
</comment>
<dbReference type="InterPro" id="IPR050832">
    <property type="entry name" value="Bact_Acetyltransf"/>
</dbReference>
<name>A0A5C6RFH9_9BACT</name>
<dbReference type="OrthoDB" id="9789603at2"/>
<dbReference type="GO" id="GO:0016747">
    <property type="term" value="F:acyltransferase activity, transferring groups other than amino-acyl groups"/>
    <property type="evidence" value="ECO:0007669"/>
    <property type="project" value="InterPro"/>
</dbReference>
<evidence type="ECO:0000259" key="3">
    <source>
        <dbReference type="PROSITE" id="PS51186"/>
    </source>
</evidence>
<evidence type="ECO:0000313" key="4">
    <source>
        <dbReference type="EMBL" id="TXB59438.1"/>
    </source>
</evidence>
<dbReference type="PROSITE" id="PS51186">
    <property type="entry name" value="GNAT"/>
    <property type="match status" value="1"/>
</dbReference>
<feature type="domain" description="N-acetyltransferase" evidence="3">
    <location>
        <begin position="15"/>
        <end position="156"/>
    </location>
</feature>